<proteinExistence type="inferred from homology"/>
<dbReference type="SMART" id="SM00207">
    <property type="entry name" value="TNF"/>
    <property type="match status" value="1"/>
</dbReference>
<dbReference type="GO" id="GO:0005164">
    <property type="term" value="F:tumor necrosis factor receptor binding"/>
    <property type="evidence" value="ECO:0007669"/>
    <property type="project" value="InterPro"/>
</dbReference>
<evidence type="ECO:0000313" key="8">
    <source>
        <dbReference type="Proteomes" id="UP001314229"/>
    </source>
</evidence>
<keyword evidence="4 5" id="KW-0472">Membrane</keyword>
<organism evidence="7 8">
    <name type="scientific">Scomber scombrus</name>
    <name type="common">Atlantic mackerel</name>
    <name type="synonym">Scomber vernalis</name>
    <dbReference type="NCBI Taxonomy" id="13677"/>
    <lineage>
        <taxon>Eukaryota</taxon>
        <taxon>Metazoa</taxon>
        <taxon>Chordata</taxon>
        <taxon>Craniata</taxon>
        <taxon>Vertebrata</taxon>
        <taxon>Euteleostomi</taxon>
        <taxon>Actinopterygii</taxon>
        <taxon>Neopterygii</taxon>
        <taxon>Teleostei</taxon>
        <taxon>Neoteleostei</taxon>
        <taxon>Acanthomorphata</taxon>
        <taxon>Pelagiaria</taxon>
        <taxon>Scombriformes</taxon>
        <taxon>Scombridae</taxon>
        <taxon>Scomber</taxon>
    </lineage>
</organism>
<name>A0AAV1NKG5_SCOSC</name>
<keyword evidence="5" id="KW-1133">Transmembrane helix</keyword>
<dbReference type="SUPFAM" id="SSF49842">
    <property type="entry name" value="TNF-like"/>
    <property type="match status" value="1"/>
</dbReference>
<dbReference type="AlphaFoldDB" id="A0AAV1NKG5"/>
<dbReference type="PROSITE" id="PS50049">
    <property type="entry name" value="THD_2"/>
    <property type="match status" value="1"/>
</dbReference>
<dbReference type="InterPro" id="IPR008983">
    <property type="entry name" value="Tumour_necrosis_fac-like_dom"/>
</dbReference>
<protein>
    <recommendedName>
        <fullName evidence="6">THD domain-containing protein</fullName>
    </recommendedName>
</protein>
<feature type="transmembrane region" description="Helical" evidence="5">
    <location>
        <begin position="51"/>
        <end position="73"/>
    </location>
</feature>
<dbReference type="EMBL" id="CAWUFR010000040">
    <property type="protein sequence ID" value="CAK6959653.1"/>
    <property type="molecule type" value="Genomic_DNA"/>
</dbReference>
<feature type="domain" description="THD" evidence="6">
    <location>
        <begin position="99"/>
        <end position="251"/>
    </location>
</feature>
<dbReference type="PANTHER" id="PTHR11471:SF24">
    <property type="entry name" value="TUMOR NECROSIS FACTOR LIGAND SUPERFAMILY MEMBER 15"/>
    <property type="match status" value="1"/>
</dbReference>
<accession>A0AAV1NKG5</accession>
<comment type="similarity">
    <text evidence="2">Belongs to the tumor necrosis factor family.</text>
</comment>
<dbReference type="GO" id="GO:0016020">
    <property type="term" value="C:membrane"/>
    <property type="evidence" value="ECO:0007669"/>
    <property type="project" value="UniProtKB-SubCell"/>
</dbReference>
<dbReference type="PANTHER" id="PTHR11471">
    <property type="entry name" value="TUMOR NECROSIS FACTOR FAMILY MEMBER"/>
    <property type="match status" value="1"/>
</dbReference>
<comment type="subcellular location">
    <subcellularLocation>
        <location evidence="1">Membrane</location>
    </subcellularLocation>
</comment>
<dbReference type="CDD" id="cd00184">
    <property type="entry name" value="TNF"/>
    <property type="match status" value="1"/>
</dbReference>
<dbReference type="GO" id="GO:0006955">
    <property type="term" value="P:immune response"/>
    <property type="evidence" value="ECO:0007669"/>
    <property type="project" value="InterPro"/>
</dbReference>
<evidence type="ECO:0000256" key="5">
    <source>
        <dbReference type="SAM" id="Phobius"/>
    </source>
</evidence>
<evidence type="ECO:0000256" key="2">
    <source>
        <dbReference type="ARBA" id="ARBA00008670"/>
    </source>
</evidence>
<dbReference type="Gene3D" id="2.60.120.40">
    <property type="match status" value="1"/>
</dbReference>
<evidence type="ECO:0000313" key="7">
    <source>
        <dbReference type="EMBL" id="CAK6959653.1"/>
    </source>
</evidence>
<dbReference type="GO" id="GO:0005125">
    <property type="term" value="F:cytokine activity"/>
    <property type="evidence" value="ECO:0007669"/>
    <property type="project" value="UniProtKB-KW"/>
</dbReference>
<evidence type="ECO:0000256" key="4">
    <source>
        <dbReference type="ARBA" id="ARBA00023136"/>
    </source>
</evidence>
<keyword evidence="3" id="KW-0202">Cytokine</keyword>
<dbReference type="InterPro" id="IPR006052">
    <property type="entry name" value="TNF_dom"/>
</dbReference>
<sequence>MEMLKGSGRPIYACTTKDMEEDYYGEEAILPRQNALIQLLRQRERRLTQMTWFLAVVLVVVVSAAALLVGLLLGQRAEPADKQLLKNPERYSFDSSNEHPKEMEDNPSAMLSVPVHIDPKLPYLDWDSKLGITVHISGGFNYSNGNLVVPREGKYRIYLQITYEDDSGRCVRDEMILRNSVYVFMDSYQKKVLLLSSYDTVKCDMNTWSKSLYTAGSIKLEANSKLSVTSSHPEFISKNHVSTFFGAEFQTVHVSVT</sequence>
<evidence type="ECO:0000256" key="1">
    <source>
        <dbReference type="ARBA" id="ARBA00004370"/>
    </source>
</evidence>
<dbReference type="Proteomes" id="UP001314229">
    <property type="component" value="Unassembled WGS sequence"/>
</dbReference>
<keyword evidence="5" id="KW-0812">Transmembrane</keyword>
<keyword evidence="8" id="KW-1185">Reference proteome</keyword>
<comment type="caution">
    <text evidence="7">The sequence shown here is derived from an EMBL/GenBank/DDBJ whole genome shotgun (WGS) entry which is preliminary data.</text>
</comment>
<evidence type="ECO:0000256" key="3">
    <source>
        <dbReference type="ARBA" id="ARBA00022514"/>
    </source>
</evidence>
<reference evidence="7 8" key="1">
    <citation type="submission" date="2024-01" db="EMBL/GenBank/DDBJ databases">
        <authorList>
            <person name="Alioto T."/>
            <person name="Alioto T."/>
            <person name="Gomez Garrido J."/>
        </authorList>
    </citation>
    <scope>NUCLEOTIDE SEQUENCE [LARGE SCALE GENOMIC DNA]</scope>
</reference>
<dbReference type="GO" id="GO:0005615">
    <property type="term" value="C:extracellular space"/>
    <property type="evidence" value="ECO:0007669"/>
    <property type="project" value="UniProtKB-KW"/>
</dbReference>
<dbReference type="Pfam" id="PF00229">
    <property type="entry name" value="TNF"/>
    <property type="match status" value="1"/>
</dbReference>
<gene>
    <name evidence="7" type="ORF">FSCOSCO3_A037833</name>
</gene>
<evidence type="ECO:0000259" key="6">
    <source>
        <dbReference type="PROSITE" id="PS50049"/>
    </source>
</evidence>